<dbReference type="InterPro" id="IPR013783">
    <property type="entry name" value="Ig-like_fold"/>
</dbReference>
<dbReference type="Proteomes" id="UP000467305">
    <property type="component" value="Unassembled WGS sequence"/>
</dbReference>
<sequence length="764" mass="83742">MNKITRSIQILLGVFLFCIHYTTVAQTLNQPVVSSGATSICDNTGTTDFPVDISYTTAVFNNDNQFIIELSDASGSFANPSTVKNLATLISTPVNNYNQLFNFTYNIQLPPGTFGKNYKIRVRTTSPERSTESASFEAYHDMVQNSELGIADANNKEEFTLCPGESREVFLSTTVIGEYLWYKENGAVDILLATTTEPKFTITEAGRYYVLIDYGGCGTRSSRLLIVSGISTADAQIDSPSIVEICSTDTYTFKSKINNPSYTYEWYLDGVLKQSSNSNEYTTPDAGQFGKYTLKIITGTASDDCTTTSNEVELKQKTTASFTINTVNPGESVWLECETRQIEITDAPSGTTIQWYRNDTAIPGADQFILSIGEPGEYYAVVTDPSSSSSCPATVKSEVFSIYSLKEFKAEIRIQDANHKECESTTAKLVIVGVKALVNENSNEYDLTAEQLSASSPQLVQYQWYKDGVAIPTGGTANEYDVNSYLDNGEYDLEVSTCGSGTIKTKLPDPNRITVKLGAPLPKIKSKPNSNSLCPKGTITYSIEDGLVPGFTYEWFKDGGTTAVATNVVDFDVDSIGEYVLKMTGFGCERSIDPINVVLFDESVVEVTPSVKVVLNQGQTVTVTASGGESYVWHEGQDDSGTVLSTNETLDVNALGFYTVVVSVGSCSVVKTIEVVEQDDQIIVPNIVTPNQDGINDTWQISNRYAFQPTVTIQLYNSNGKEILNTTDYQNNWPTESLGNQRVFYYKIIRDDILIKAGTISVLD</sequence>
<feature type="domain" description="Ig-like" evidence="1">
    <location>
        <begin position="316"/>
        <end position="396"/>
    </location>
</feature>
<dbReference type="Gene3D" id="2.60.40.10">
    <property type="entry name" value="Immunoglobulins"/>
    <property type="match status" value="1"/>
</dbReference>
<proteinExistence type="predicted"/>
<evidence type="ECO:0000259" key="1">
    <source>
        <dbReference type="PROSITE" id="PS50835"/>
    </source>
</evidence>
<protein>
    <recommendedName>
        <fullName evidence="1">Ig-like domain-containing protein</fullName>
    </recommendedName>
</protein>
<evidence type="ECO:0000313" key="2">
    <source>
        <dbReference type="EMBL" id="KAB1153140.1"/>
    </source>
</evidence>
<dbReference type="SUPFAM" id="SSF48726">
    <property type="entry name" value="Immunoglobulin"/>
    <property type="match status" value="1"/>
</dbReference>
<comment type="caution">
    <text evidence="2">The sequence shown here is derived from an EMBL/GenBank/DDBJ whole genome shotgun (WGS) entry which is preliminary data.</text>
</comment>
<dbReference type="InterPro" id="IPR036179">
    <property type="entry name" value="Ig-like_dom_sf"/>
</dbReference>
<reference evidence="2 3" key="1">
    <citation type="submission" date="2019-09" db="EMBL/GenBank/DDBJ databases">
        <authorList>
            <person name="Cao W.R."/>
        </authorList>
    </citation>
    <scope>NUCLEOTIDE SEQUENCE [LARGE SCALE GENOMIC DNA]</scope>
    <source>
        <strain evidence="3">a4</strain>
    </source>
</reference>
<dbReference type="AlphaFoldDB" id="A0A7J5A6G5"/>
<accession>A0A7J5A6G5</accession>
<gene>
    <name evidence="2" type="ORF">F7018_17490</name>
</gene>
<dbReference type="EMBL" id="WAAU01000037">
    <property type="protein sequence ID" value="KAB1153140.1"/>
    <property type="molecule type" value="Genomic_DNA"/>
</dbReference>
<dbReference type="Pfam" id="PF13585">
    <property type="entry name" value="CHU_C"/>
    <property type="match status" value="1"/>
</dbReference>
<organism evidence="2 3">
    <name type="scientific">Tenacibaculum aiptasiae</name>
    <dbReference type="NCBI Taxonomy" id="426481"/>
    <lineage>
        <taxon>Bacteria</taxon>
        <taxon>Pseudomonadati</taxon>
        <taxon>Bacteroidota</taxon>
        <taxon>Flavobacteriia</taxon>
        <taxon>Flavobacteriales</taxon>
        <taxon>Flavobacteriaceae</taxon>
        <taxon>Tenacibaculum</taxon>
    </lineage>
</organism>
<dbReference type="InterPro" id="IPR007110">
    <property type="entry name" value="Ig-like_dom"/>
</dbReference>
<dbReference type="RefSeq" id="WP_150901396.1">
    <property type="nucleotide sequence ID" value="NZ_WAAU01000037.1"/>
</dbReference>
<dbReference type="PROSITE" id="PS50835">
    <property type="entry name" value="IG_LIKE"/>
    <property type="match status" value="1"/>
</dbReference>
<keyword evidence="3" id="KW-1185">Reference proteome</keyword>
<name>A0A7J5A6G5_9FLAO</name>
<evidence type="ECO:0000313" key="3">
    <source>
        <dbReference type="Proteomes" id="UP000467305"/>
    </source>
</evidence>
<dbReference type="OrthoDB" id="678019at2"/>